<sequence>MNHARSRIPDSAPVSPQTAHRYEEPPSYHPRRPTQPPPPSDQGRYGAIASPPAKPPRPAARDYRDDYAASQPLPYSSTTPSPRQYSRPLYDAPPPRYEPRAAPPYRGAPSAPPQLPAEMFSPRAPQQGDDIVFYNPMDSRQAPVLSPDVINRVHRASVSPPSRVAMPYERAIMPVRPPQPVPVQEYYPVPQPQHRPEPQYRPEPQRRPEPQPRQIPRYVQQILEERERQASQSPPQTAQRIPPPPPQQQYHPPPQQRVIDQPRPAPQPQYYPPPQQQRAVNQPQMTPDRTEYRPNSRLQFRGPARAVLPEDSPYLNRPPSRDGNAKRGMHKVFPPGVLEKIISMQQNAVVGGYGHYLPAPPTMMTDLPQRPPVARMLNEGSFDVDEPENIKRRDTSPFVGEIPSQPPVALPVQPHHHHHHQEEVPEEAPHVENEELMARLQELRGLSGKQPAPAPPPPAAPEATYPTEEEGSEQKDSSSSSLSPSSEEEEQPASQEEAPQEEAVEDDDFASANRRQSPREEERPPVEEAPPVEERQPVEENKDEDPYRELGLEEGDDEPNPVEEPKEEAENEDSYHEIGSQDGEQPQEEEPKVDSVPQERATLAPQGTSEYHEIGSDTEVVDVDVDEPPVPPVDMTKYEPVNEIPIIYEAPYRVALQDAFMQYVTLESQFVRVNEETNEAMEDLVHVVQLNQTDKTGDRHYISKGLHQEILPLLKYPEGEEIPEFFLTYEGFANLCCGIWLSRFHSLPEVTKLVKELGLRDTTKINAIRGLPEKLDTVFAQCVQTVLEQAMKDDLVLLGDAGVSPEEIFANKCSQLIDWDNLECWPETWKSTQANSLADHSKLFISLCAAKEGDEVEVPTVELSPKEVEARKTWRLFLGASQWNVEDSLEEPKYMPSYAVPLAYSFVSRSRVYNISGGVGALFFSVITQQISEAAFFDSMLLLEKLRMCLTHCHESSAAQLRQDELRRVPFKDMEKKKSPVLAGDVWDTHFHRLEKDEKSSKKGAAEGPNLYNVVLHICSFFPNKDERSLRILFAALMEDLLQHHTIKMKKEMPEEERREAERVVVREGVEAMLTLSRQIRELESGAQIITAHNEIALLTEDEKVNFLLLRTHVDVRALFQYRHEKKKIQENADIYVNPALDLTAYGCKGAFVESVRAQYMEELLDYTLTMQNAIMGAVERDLTEEESRRVMAQRAKESGVSVEHMTNLFDEEELSISTVRSILLSIHEQDPNKPIRHVCEYLRHLLILYFEEHDVEDDWVDGDTPDDVRSAQRITAKLSLQDWFGENPITGERDKLCDNVCVHVDELAAYCSRVIGRYWGNQIAQGV</sequence>
<feature type="compositionally biased region" description="Basic and acidic residues" evidence="1">
    <location>
        <begin position="420"/>
        <end position="429"/>
    </location>
</feature>
<feature type="region of interest" description="Disordered" evidence="1">
    <location>
        <begin position="385"/>
        <end position="429"/>
    </location>
</feature>
<organism evidence="2 3">
    <name type="scientific">Angomonas deanei</name>
    <dbReference type="NCBI Taxonomy" id="59799"/>
    <lineage>
        <taxon>Eukaryota</taxon>
        <taxon>Discoba</taxon>
        <taxon>Euglenozoa</taxon>
        <taxon>Kinetoplastea</taxon>
        <taxon>Metakinetoplastina</taxon>
        <taxon>Trypanosomatida</taxon>
        <taxon>Trypanosomatidae</taxon>
        <taxon>Strigomonadinae</taxon>
        <taxon>Angomonas</taxon>
    </lineage>
</organism>
<feature type="region of interest" description="Disordered" evidence="1">
    <location>
        <begin position="175"/>
        <end position="328"/>
    </location>
</feature>
<evidence type="ECO:0000313" key="3">
    <source>
        <dbReference type="Proteomes" id="UP000515908"/>
    </source>
</evidence>
<gene>
    <name evidence="2" type="ORF">ADEAN_000777300</name>
</gene>
<dbReference type="EMBL" id="LR877160">
    <property type="protein sequence ID" value="CAD2220258.1"/>
    <property type="molecule type" value="Genomic_DNA"/>
</dbReference>
<evidence type="ECO:0000256" key="1">
    <source>
        <dbReference type="SAM" id="MobiDB-lite"/>
    </source>
</evidence>
<feature type="compositionally biased region" description="Basic and acidic residues" evidence="1">
    <location>
        <begin position="517"/>
        <end position="551"/>
    </location>
</feature>
<feature type="compositionally biased region" description="Acidic residues" evidence="1">
    <location>
        <begin position="498"/>
        <end position="509"/>
    </location>
</feature>
<keyword evidence="3" id="KW-1185">Reference proteome</keyword>
<feature type="compositionally biased region" description="Pro residues" evidence="1">
    <location>
        <begin position="241"/>
        <end position="255"/>
    </location>
</feature>
<feature type="compositionally biased region" description="Polar residues" evidence="1">
    <location>
        <begin position="73"/>
        <end position="84"/>
    </location>
</feature>
<dbReference type="VEuPathDB" id="TriTrypDB:ADEAN_000777300"/>
<proteinExistence type="predicted"/>
<feature type="compositionally biased region" description="Pro residues" evidence="1">
    <location>
        <begin position="263"/>
        <end position="275"/>
    </location>
</feature>
<evidence type="ECO:0000313" key="2">
    <source>
        <dbReference type="EMBL" id="CAD2220258.1"/>
    </source>
</evidence>
<reference evidence="2 3" key="1">
    <citation type="submission" date="2020-08" db="EMBL/GenBank/DDBJ databases">
        <authorList>
            <person name="Newling K."/>
            <person name="Davey J."/>
            <person name="Forrester S."/>
        </authorList>
    </citation>
    <scope>NUCLEOTIDE SEQUENCE [LARGE SCALE GENOMIC DNA]</scope>
    <source>
        <strain evidence="3">Crithidia deanei Carvalho (ATCC PRA-265)</strain>
    </source>
</reference>
<dbReference type="OrthoDB" id="265745at2759"/>
<protein>
    <submittedName>
        <fullName evidence="2">Uncharacterized protein</fullName>
    </submittedName>
</protein>
<feature type="compositionally biased region" description="Basic and acidic residues" evidence="1">
    <location>
        <begin position="194"/>
        <end position="210"/>
    </location>
</feature>
<feature type="region of interest" description="Disordered" evidence="1">
    <location>
        <begin position="1"/>
        <end position="134"/>
    </location>
</feature>
<feature type="compositionally biased region" description="Acidic residues" evidence="1">
    <location>
        <begin position="552"/>
        <end position="572"/>
    </location>
</feature>
<name>A0A7G2CK59_9TRYP</name>
<feature type="region of interest" description="Disordered" evidence="1">
    <location>
        <begin position="442"/>
        <end position="598"/>
    </location>
</feature>
<accession>A0A7G2CK59</accession>
<dbReference type="Proteomes" id="UP000515908">
    <property type="component" value="Chromosome 16"/>
</dbReference>